<dbReference type="GO" id="GO:0004519">
    <property type="term" value="F:endonuclease activity"/>
    <property type="evidence" value="ECO:0007669"/>
    <property type="project" value="UniProtKB-KW"/>
</dbReference>
<organism evidence="3 4">
    <name type="scientific">Microbacterium bandirmense</name>
    <dbReference type="NCBI Taxonomy" id="3122050"/>
    <lineage>
        <taxon>Bacteria</taxon>
        <taxon>Bacillati</taxon>
        <taxon>Actinomycetota</taxon>
        <taxon>Actinomycetes</taxon>
        <taxon>Micrococcales</taxon>
        <taxon>Microbacteriaceae</taxon>
        <taxon>Microbacterium</taxon>
    </lineage>
</organism>
<dbReference type="Proteomes" id="UP001371224">
    <property type="component" value="Unassembled WGS sequence"/>
</dbReference>
<dbReference type="InterPro" id="IPR005135">
    <property type="entry name" value="Endo/exonuclease/phosphatase"/>
</dbReference>
<dbReference type="EMBL" id="JBBDGM010000002">
    <property type="protein sequence ID" value="MEJ1087348.1"/>
    <property type="molecule type" value="Genomic_DNA"/>
</dbReference>
<feature type="transmembrane region" description="Helical" evidence="1">
    <location>
        <begin position="67"/>
        <end position="88"/>
    </location>
</feature>
<dbReference type="Gene3D" id="3.60.10.10">
    <property type="entry name" value="Endonuclease/exonuclease/phosphatase"/>
    <property type="match status" value="1"/>
</dbReference>
<gene>
    <name evidence="3" type="ORF">WDU99_03345</name>
</gene>
<dbReference type="InterPro" id="IPR036691">
    <property type="entry name" value="Endo/exonu/phosph_ase_sf"/>
</dbReference>
<dbReference type="RefSeq" id="WP_337331017.1">
    <property type="nucleotide sequence ID" value="NZ_JBBDGM010000002.1"/>
</dbReference>
<keyword evidence="3" id="KW-0378">Hydrolase</keyword>
<proteinExistence type="predicted"/>
<keyword evidence="1" id="KW-1133">Transmembrane helix</keyword>
<accession>A0ABU8L9E5</accession>
<keyword evidence="3" id="KW-0540">Nuclease</keyword>
<comment type="caution">
    <text evidence="3">The sequence shown here is derived from an EMBL/GenBank/DDBJ whole genome shotgun (WGS) entry which is preliminary data.</text>
</comment>
<keyword evidence="4" id="KW-1185">Reference proteome</keyword>
<evidence type="ECO:0000256" key="1">
    <source>
        <dbReference type="SAM" id="Phobius"/>
    </source>
</evidence>
<protein>
    <submittedName>
        <fullName evidence="3">Endonuclease/exonuclease/phosphatase family protein</fullName>
    </submittedName>
</protein>
<evidence type="ECO:0000313" key="3">
    <source>
        <dbReference type="EMBL" id="MEJ1087348.1"/>
    </source>
</evidence>
<sequence>MLRVFGILISVLFAIATAVLVWPQFFKVETTFPIAQIVASRSLLIVAFLVIAVLAVLLMFARPLRGFAASILIIALLGAGANGAVGALRGFGSDTLPQKSDASVRVLTWNTAGAAVSAEKIAGVIDEQQVDIVALPETSEEVGEQIAIMMREAGNPMWVHHVNIRPDVENGPQAWQTTILIAADLGEYSVIESSTDGSSNTGSVPSAVAMPVDGTGPTIVAVHAVAPRAAAMERWRSDLAWIADQCPDGDFILAGDFNATVDHMAGLGMGGGTMGRCRDVASNTGNGMVGTWPAELPRLLGAPIDHVMASANWRASGSVVLEDSGGSDHRALVAQLEPAESGP</sequence>
<name>A0ABU8L9E5_9MICO</name>
<reference evidence="3 4" key="1">
    <citation type="submission" date="2024-02" db="EMBL/GenBank/DDBJ databases">
        <authorList>
            <person name="Saticioglu I.B."/>
        </authorList>
    </citation>
    <scope>NUCLEOTIDE SEQUENCE [LARGE SCALE GENOMIC DNA]</scope>
    <source>
        <strain evidence="3 4">Mu-80</strain>
    </source>
</reference>
<dbReference type="Pfam" id="PF03372">
    <property type="entry name" value="Exo_endo_phos"/>
    <property type="match status" value="1"/>
</dbReference>
<feature type="transmembrane region" description="Helical" evidence="1">
    <location>
        <begin position="39"/>
        <end position="60"/>
    </location>
</feature>
<keyword evidence="1" id="KW-0812">Transmembrane</keyword>
<evidence type="ECO:0000313" key="4">
    <source>
        <dbReference type="Proteomes" id="UP001371224"/>
    </source>
</evidence>
<feature type="domain" description="Endonuclease/exonuclease/phosphatase" evidence="2">
    <location>
        <begin position="107"/>
        <end position="329"/>
    </location>
</feature>
<keyword evidence="3" id="KW-0255">Endonuclease</keyword>
<keyword evidence="1" id="KW-0472">Membrane</keyword>
<dbReference type="SUPFAM" id="SSF56219">
    <property type="entry name" value="DNase I-like"/>
    <property type="match status" value="1"/>
</dbReference>
<evidence type="ECO:0000259" key="2">
    <source>
        <dbReference type="Pfam" id="PF03372"/>
    </source>
</evidence>